<keyword evidence="1" id="KW-0812">Transmembrane</keyword>
<gene>
    <name evidence="2" type="ORF">X798_03972</name>
</gene>
<evidence type="ECO:0000313" key="3">
    <source>
        <dbReference type="Proteomes" id="UP000242913"/>
    </source>
</evidence>
<evidence type="ECO:0000313" key="4">
    <source>
        <dbReference type="WBParaSite" id="OFLC_0000058101-mRNA-1"/>
    </source>
</evidence>
<dbReference type="Proteomes" id="UP000242913">
    <property type="component" value="Unassembled WGS sequence"/>
</dbReference>
<keyword evidence="3" id="KW-1185">Reference proteome</keyword>
<sequence length="101" mass="10902">MESILLLPIIIKTASICLQTCIYIGITVLLIITCCKKDSIDEENADEALKPQISSEITKSPAQQAAIEKIREGQMTPAGQNQTIDDAISNWGAVQKVEGSV</sequence>
<dbReference type="EMBL" id="KZ269998">
    <property type="protein sequence ID" value="OZC09041.1"/>
    <property type="molecule type" value="Genomic_DNA"/>
</dbReference>
<accession>A0A183GZC2</accession>
<reference evidence="2 3" key="1">
    <citation type="submission" date="2015-12" db="EMBL/GenBank/DDBJ databases">
        <title>Draft genome of the nematode, Onchocerca flexuosa.</title>
        <authorList>
            <person name="Mitreva M."/>
        </authorList>
    </citation>
    <scope>NUCLEOTIDE SEQUENCE [LARGE SCALE GENOMIC DNA]</scope>
    <source>
        <strain evidence="2">Red Deer</strain>
    </source>
</reference>
<organism evidence="4">
    <name type="scientific">Onchocerca flexuosa</name>
    <dbReference type="NCBI Taxonomy" id="387005"/>
    <lineage>
        <taxon>Eukaryota</taxon>
        <taxon>Metazoa</taxon>
        <taxon>Ecdysozoa</taxon>
        <taxon>Nematoda</taxon>
        <taxon>Chromadorea</taxon>
        <taxon>Rhabditida</taxon>
        <taxon>Spirurina</taxon>
        <taxon>Spiruromorpha</taxon>
        <taxon>Filarioidea</taxon>
        <taxon>Onchocercidae</taxon>
        <taxon>Onchocerca</taxon>
    </lineage>
</organism>
<dbReference type="OrthoDB" id="5852446at2759"/>
<evidence type="ECO:0000313" key="2">
    <source>
        <dbReference type="EMBL" id="OZC09041.1"/>
    </source>
</evidence>
<evidence type="ECO:0000256" key="1">
    <source>
        <dbReference type="SAM" id="Phobius"/>
    </source>
</evidence>
<feature type="transmembrane region" description="Helical" evidence="1">
    <location>
        <begin position="6"/>
        <end position="32"/>
    </location>
</feature>
<dbReference type="WBParaSite" id="OFLC_0000058101-mRNA-1">
    <property type="protein sequence ID" value="OFLC_0000058101-mRNA-1"/>
    <property type="gene ID" value="OFLC_0000058101"/>
</dbReference>
<dbReference type="AlphaFoldDB" id="A0A183GZC2"/>
<proteinExistence type="predicted"/>
<name>A0A183GZC2_9BILA</name>
<protein>
    <submittedName>
        <fullName evidence="4">Lipoprotein</fullName>
    </submittedName>
</protein>
<reference evidence="4" key="2">
    <citation type="submission" date="2016-06" db="UniProtKB">
        <authorList>
            <consortium name="WormBaseParasite"/>
        </authorList>
    </citation>
    <scope>IDENTIFICATION</scope>
</reference>
<keyword evidence="1" id="KW-0472">Membrane</keyword>
<keyword evidence="1" id="KW-1133">Transmembrane helix</keyword>